<accession>A0A6C0KAX4</accession>
<reference evidence="2" key="1">
    <citation type="journal article" date="2020" name="Nature">
        <title>Giant virus diversity and host interactions through global metagenomics.</title>
        <authorList>
            <person name="Schulz F."/>
            <person name="Roux S."/>
            <person name="Paez-Espino D."/>
            <person name="Jungbluth S."/>
            <person name="Walsh D.A."/>
            <person name="Denef V.J."/>
            <person name="McMahon K.D."/>
            <person name="Konstantinidis K.T."/>
            <person name="Eloe-Fadrosh E.A."/>
            <person name="Kyrpides N.C."/>
            <person name="Woyke T."/>
        </authorList>
    </citation>
    <scope>NUCLEOTIDE SEQUENCE</scope>
    <source>
        <strain evidence="2">GVMAG-S-1101182-85</strain>
    </source>
</reference>
<evidence type="ECO:0000313" key="2">
    <source>
        <dbReference type="EMBL" id="QHU13857.1"/>
    </source>
</evidence>
<keyword evidence="1" id="KW-0472">Membrane</keyword>
<organism evidence="2">
    <name type="scientific">viral metagenome</name>
    <dbReference type="NCBI Taxonomy" id="1070528"/>
    <lineage>
        <taxon>unclassified sequences</taxon>
        <taxon>metagenomes</taxon>
        <taxon>organismal metagenomes</taxon>
    </lineage>
</organism>
<keyword evidence="1" id="KW-1133">Transmembrane helix</keyword>
<dbReference type="AlphaFoldDB" id="A0A6C0KAX4"/>
<name>A0A6C0KAX4_9ZZZZ</name>
<keyword evidence="1" id="KW-0812">Transmembrane</keyword>
<sequence>MATTKPVCAPAWYTDPKVLVTDSWITEWKRRATGRPLCMSERINALTRTFLAIIVIATLFSFYNQDLQTTMTYSLVLGLIITLPDIIDMIRAPYIQEPEYQTVDGFRSPDMMEYTNVTSKINGLTDATNCVAPISPPPLPQSSNCDIEDDSMTMPSPRNPFMNVLIDEIKYNPKRPQAAPVDSPIVKQTLDEYFRVQWFSDPTDVFGKSQSQRQFITMPSTTVPNDRDSFQNWLYKIPGKTCKEGGRAACVGGTEGAVIPWLN</sequence>
<feature type="transmembrane region" description="Helical" evidence="1">
    <location>
        <begin position="45"/>
        <end position="64"/>
    </location>
</feature>
<proteinExistence type="predicted"/>
<dbReference type="EMBL" id="MN740827">
    <property type="protein sequence ID" value="QHU13857.1"/>
    <property type="molecule type" value="Genomic_DNA"/>
</dbReference>
<protein>
    <submittedName>
        <fullName evidence="2">Uncharacterized protein</fullName>
    </submittedName>
</protein>
<evidence type="ECO:0000256" key="1">
    <source>
        <dbReference type="SAM" id="Phobius"/>
    </source>
</evidence>